<dbReference type="AlphaFoldDB" id="A8AC66"/>
<evidence type="ECO:0000259" key="1">
    <source>
        <dbReference type="Pfam" id="PF14601"/>
    </source>
</evidence>
<dbReference type="STRING" id="453591.Igni_1342"/>
<dbReference type="Gene3D" id="3.30.1190.10">
    <property type="entry name" value="DNA-binding protein Tfx superfamily, archaea"/>
    <property type="match status" value="1"/>
</dbReference>
<dbReference type="KEGG" id="iho:Igni_1342"/>
<dbReference type="HOGENOM" id="CLU_1782492_0_0_2"/>
<protein>
    <recommendedName>
        <fullName evidence="1">DNA binding protein Tfx C-terminal domain-containing protein</fullName>
    </recommendedName>
</protein>
<evidence type="ECO:0000313" key="2">
    <source>
        <dbReference type="EMBL" id="ABU82518.1"/>
    </source>
</evidence>
<gene>
    <name evidence="2" type="ordered locus">Igni_1342</name>
</gene>
<dbReference type="InterPro" id="IPR036657">
    <property type="entry name" value="Tfx_DNA-bd_sf_arc"/>
</dbReference>
<dbReference type="EMBL" id="CP000816">
    <property type="protein sequence ID" value="ABU82518.1"/>
    <property type="molecule type" value="Genomic_DNA"/>
</dbReference>
<sequence length="145" mass="16052">MLRSKGYGVTEIAKMLNTSKQNVTSLIKRGMKNVKKYEVTYKLLKASGAKRVVFFDEGVKLYDVASQLIKIADSLSIKLKGNINDIMSYLKFEGDVINGALAKPHAVGVLEDGHLVVLKDEALEEFGKLVTLYETVVNKGDLSER</sequence>
<dbReference type="eggNOG" id="arCOG04554">
    <property type="taxonomic scope" value="Archaea"/>
</dbReference>
<dbReference type="Proteomes" id="UP000000262">
    <property type="component" value="Chromosome"/>
</dbReference>
<dbReference type="SUPFAM" id="SSF89915">
    <property type="entry name" value="DNA-binding protein Tfx"/>
    <property type="match status" value="1"/>
</dbReference>
<evidence type="ECO:0000313" key="3">
    <source>
        <dbReference type="Proteomes" id="UP000000262"/>
    </source>
</evidence>
<proteinExistence type="predicted"/>
<dbReference type="PhylomeDB" id="A8AC66"/>
<organism evidence="2 3">
    <name type="scientific">Ignicoccus hospitalis (strain KIN4/I / DSM 18386 / JCM 14125)</name>
    <dbReference type="NCBI Taxonomy" id="453591"/>
    <lineage>
        <taxon>Archaea</taxon>
        <taxon>Thermoproteota</taxon>
        <taxon>Thermoprotei</taxon>
        <taxon>Desulfurococcales</taxon>
        <taxon>Desulfurococcaceae</taxon>
        <taxon>Ignicoccus</taxon>
    </lineage>
</organism>
<dbReference type="GO" id="GO:0003677">
    <property type="term" value="F:DNA binding"/>
    <property type="evidence" value="ECO:0007669"/>
    <property type="project" value="InterPro"/>
</dbReference>
<reference evidence="2 3" key="1">
    <citation type="journal article" date="2008" name="Genome Biol.">
        <title>A genomic analysis of the archaeal system Ignicoccus hospitalis-Nanoarchaeum equitans.</title>
        <authorList>
            <person name="Podar M."/>
            <person name="Anderson I."/>
            <person name="Makarova K.S."/>
            <person name="Elkins J.G."/>
            <person name="Ivanova N."/>
            <person name="Wall M.A."/>
            <person name="Lykidis A."/>
            <person name="Mavromatis K."/>
            <person name="Sun H."/>
            <person name="Hudson M.E."/>
            <person name="Chen W."/>
            <person name="Deciu C."/>
            <person name="Hutchison D."/>
            <person name="Eads J.R."/>
            <person name="Anderson A."/>
            <person name="Fernandes F."/>
            <person name="Szeto E."/>
            <person name="Lapidus A."/>
            <person name="Kyrpides N.C."/>
            <person name="Saier M.H.Jr."/>
            <person name="Richardson P.M."/>
            <person name="Rachel R."/>
            <person name="Huber H."/>
            <person name="Eisen J.A."/>
            <person name="Koonin E.V."/>
            <person name="Keller M."/>
            <person name="Stetter K.O."/>
        </authorList>
    </citation>
    <scope>NUCLEOTIDE SEQUENCE [LARGE SCALE GENOMIC DNA]</scope>
    <source>
        <strain evidence="3">KIN4/I / DSM 18386 / JCM 14125</strain>
    </source>
</reference>
<feature type="domain" description="DNA binding protein Tfx C-terminal" evidence="1">
    <location>
        <begin position="40"/>
        <end position="117"/>
    </location>
</feature>
<name>A8AC66_IGNH4</name>
<dbReference type="InterPro" id="IPR029291">
    <property type="entry name" value="Tfx_C"/>
</dbReference>
<dbReference type="Pfam" id="PF14601">
    <property type="entry name" value="TFX_C"/>
    <property type="match status" value="1"/>
</dbReference>
<keyword evidence="3" id="KW-1185">Reference proteome</keyword>
<accession>A8AC66</accession>